<feature type="non-terminal residue" evidence="2">
    <location>
        <position position="1"/>
    </location>
</feature>
<gene>
    <name evidence="2" type="ORF">S01H4_40456</name>
</gene>
<dbReference type="EMBL" id="BART01022030">
    <property type="protein sequence ID" value="GAG91673.1"/>
    <property type="molecule type" value="Genomic_DNA"/>
</dbReference>
<name>X1C5J5_9ZZZZ</name>
<evidence type="ECO:0000313" key="2">
    <source>
        <dbReference type="EMBL" id="GAG91673.1"/>
    </source>
</evidence>
<comment type="caution">
    <text evidence="2">The sequence shown here is derived from an EMBL/GenBank/DDBJ whole genome shotgun (WGS) entry which is preliminary data.</text>
</comment>
<dbReference type="AlphaFoldDB" id="X1C5J5"/>
<feature type="region of interest" description="Disordered" evidence="1">
    <location>
        <begin position="107"/>
        <end position="128"/>
    </location>
</feature>
<sequence>SDIGMNEDCYAGFDFIDLGLKRNQQKTITREKIYKEVKTDPTQNKQESTIIYEKNSIKSVSVDDSIISMISESNNTLKSIEEHLKNLNLTLQNVSLGNLSYNQAPRLPNRNSGPGIERIKSPSNPSLIQGQMSSGKLMVIKEMKTIFEQSTDENSIFNIKNILKPLTEEELSTIMLEDNALKEKEETAINNQMKRFKKEQEKVINLKTLKKPK</sequence>
<proteinExistence type="predicted"/>
<organism evidence="2">
    <name type="scientific">marine sediment metagenome</name>
    <dbReference type="NCBI Taxonomy" id="412755"/>
    <lineage>
        <taxon>unclassified sequences</taxon>
        <taxon>metagenomes</taxon>
        <taxon>ecological metagenomes</taxon>
    </lineage>
</organism>
<evidence type="ECO:0000256" key="1">
    <source>
        <dbReference type="SAM" id="MobiDB-lite"/>
    </source>
</evidence>
<accession>X1C5J5</accession>
<reference evidence="2" key="1">
    <citation type="journal article" date="2014" name="Front. Microbiol.">
        <title>High frequency of phylogenetically diverse reductive dehalogenase-homologous genes in deep subseafloor sedimentary metagenomes.</title>
        <authorList>
            <person name="Kawai M."/>
            <person name="Futagami T."/>
            <person name="Toyoda A."/>
            <person name="Takaki Y."/>
            <person name="Nishi S."/>
            <person name="Hori S."/>
            <person name="Arai W."/>
            <person name="Tsubouchi T."/>
            <person name="Morono Y."/>
            <person name="Uchiyama I."/>
            <person name="Ito T."/>
            <person name="Fujiyama A."/>
            <person name="Inagaki F."/>
            <person name="Takami H."/>
        </authorList>
    </citation>
    <scope>NUCLEOTIDE SEQUENCE</scope>
    <source>
        <strain evidence="2">Expedition CK06-06</strain>
    </source>
</reference>
<protein>
    <submittedName>
        <fullName evidence="2">Uncharacterized protein</fullName>
    </submittedName>
</protein>